<dbReference type="OrthoDB" id="5694214at2"/>
<evidence type="ECO:0000313" key="8">
    <source>
        <dbReference type="Proteomes" id="UP000293925"/>
    </source>
</evidence>
<evidence type="ECO:0000256" key="1">
    <source>
        <dbReference type="ARBA" id="ARBA00004442"/>
    </source>
</evidence>
<evidence type="ECO:0000313" key="7">
    <source>
        <dbReference type="EMBL" id="TCD28157.1"/>
    </source>
</evidence>
<keyword evidence="4" id="KW-0472">Membrane</keyword>
<evidence type="ECO:0000256" key="4">
    <source>
        <dbReference type="ARBA" id="ARBA00023136"/>
    </source>
</evidence>
<accession>A0A4V6N6K9</accession>
<reference evidence="7 8" key="1">
    <citation type="submission" date="2019-02" db="EMBL/GenBank/DDBJ databases">
        <title>Pedobacter sp. RP-3-21 sp. nov., isolated from Arctic soil.</title>
        <authorList>
            <person name="Dahal R.H."/>
        </authorList>
    </citation>
    <scope>NUCLEOTIDE SEQUENCE [LARGE SCALE GENOMIC DNA]</scope>
    <source>
        <strain evidence="7 8">RP-3-21</strain>
    </source>
</reference>
<keyword evidence="5" id="KW-0998">Cell outer membrane</keyword>
<dbReference type="RefSeq" id="WP_131528130.1">
    <property type="nucleotide sequence ID" value="NZ_SJSO01000004.1"/>
</dbReference>
<comment type="similarity">
    <text evidence="2">Belongs to the SusD family.</text>
</comment>
<gene>
    <name evidence="7" type="ORF">EZ456_05550</name>
</gene>
<dbReference type="InterPro" id="IPR012944">
    <property type="entry name" value="SusD_RagB_dom"/>
</dbReference>
<comment type="caution">
    <text evidence="7">The sequence shown here is derived from an EMBL/GenBank/DDBJ whole genome shotgun (WGS) entry which is preliminary data.</text>
</comment>
<dbReference type="Pfam" id="PF07980">
    <property type="entry name" value="SusD_RagB"/>
    <property type="match status" value="1"/>
</dbReference>
<evidence type="ECO:0000259" key="6">
    <source>
        <dbReference type="Pfam" id="PF07980"/>
    </source>
</evidence>
<name>A0A4V6N6K9_9SPHI</name>
<evidence type="ECO:0000256" key="2">
    <source>
        <dbReference type="ARBA" id="ARBA00006275"/>
    </source>
</evidence>
<dbReference type="GO" id="GO:0009279">
    <property type="term" value="C:cell outer membrane"/>
    <property type="evidence" value="ECO:0007669"/>
    <property type="project" value="UniProtKB-SubCell"/>
</dbReference>
<protein>
    <submittedName>
        <fullName evidence="7">RagB/SusD family nutrient uptake outer membrane protein</fullName>
    </submittedName>
</protein>
<keyword evidence="3" id="KW-0732">Signal</keyword>
<evidence type="ECO:0000256" key="5">
    <source>
        <dbReference type="ARBA" id="ARBA00023237"/>
    </source>
</evidence>
<dbReference type="Proteomes" id="UP000293925">
    <property type="component" value="Unassembled WGS sequence"/>
</dbReference>
<evidence type="ECO:0000256" key="3">
    <source>
        <dbReference type="ARBA" id="ARBA00022729"/>
    </source>
</evidence>
<sequence length="83" mass="9216">MRFFCFLVIFFNGSGNSAKILVTALSRTGSNWDAVLRPVTTEAKAAIAYRYIWSIPIDELNVNPNITQNPGYLKNVKPIVNPG</sequence>
<dbReference type="SUPFAM" id="SSF48452">
    <property type="entry name" value="TPR-like"/>
    <property type="match status" value="1"/>
</dbReference>
<dbReference type="Gene3D" id="1.25.40.390">
    <property type="match status" value="1"/>
</dbReference>
<organism evidence="7 8">
    <name type="scientific">Pedobacter psychrodurus</name>
    <dbReference type="NCBI Taxonomy" id="2530456"/>
    <lineage>
        <taxon>Bacteria</taxon>
        <taxon>Pseudomonadati</taxon>
        <taxon>Bacteroidota</taxon>
        <taxon>Sphingobacteriia</taxon>
        <taxon>Sphingobacteriales</taxon>
        <taxon>Sphingobacteriaceae</taxon>
        <taxon>Pedobacter</taxon>
    </lineage>
</organism>
<dbReference type="InterPro" id="IPR011990">
    <property type="entry name" value="TPR-like_helical_dom_sf"/>
</dbReference>
<keyword evidence="8" id="KW-1185">Reference proteome</keyword>
<dbReference type="AlphaFoldDB" id="A0A4V6N6K9"/>
<proteinExistence type="inferred from homology"/>
<dbReference type="EMBL" id="SJSO01000004">
    <property type="protein sequence ID" value="TCD28157.1"/>
    <property type="molecule type" value="Genomic_DNA"/>
</dbReference>
<feature type="domain" description="RagB/SusD" evidence="6">
    <location>
        <begin position="40"/>
        <end position="72"/>
    </location>
</feature>
<comment type="subcellular location">
    <subcellularLocation>
        <location evidence="1">Cell outer membrane</location>
    </subcellularLocation>
</comment>